<comment type="caution">
    <text evidence="1">The sequence shown here is derived from an EMBL/GenBank/DDBJ whole genome shotgun (WGS) entry which is preliminary data.</text>
</comment>
<evidence type="ECO:0000313" key="1">
    <source>
        <dbReference type="EMBL" id="RAI71336.1"/>
    </source>
</evidence>
<dbReference type="EMBL" id="QLIN01000002">
    <property type="protein sequence ID" value="RAI71336.1"/>
    <property type="molecule type" value="Genomic_DNA"/>
</dbReference>
<name>A0A327NB17_PSEFL</name>
<dbReference type="RefSeq" id="WP_111280984.1">
    <property type="nucleotide sequence ID" value="NZ_QLIN01000002.1"/>
</dbReference>
<evidence type="ECO:0000313" key="2">
    <source>
        <dbReference type="Proteomes" id="UP000249493"/>
    </source>
</evidence>
<sequence>MEQLTMELMRAKLHARLGGRGIDVEKVYINAVASADDPTVIYSESLVSAFFLKLQDGEVPTFSSENLGIFSQPYTFDSQYRFEGVRLDELNEMGAAIARDFLS</sequence>
<gene>
    <name evidence="1" type="ORF">DOZ80_05695</name>
</gene>
<dbReference type="Proteomes" id="UP000249493">
    <property type="component" value="Unassembled WGS sequence"/>
</dbReference>
<accession>A0A327NB17</accession>
<dbReference type="AlphaFoldDB" id="A0A327NB17"/>
<organism evidence="1 2">
    <name type="scientific">Pseudomonas fluorescens</name>
    <dbReference type="NCBI Taxonomy" id="294"/>
    <lineage>
        <taxon>Bacteria</taxon>
        <taxon>Pseudomonadati</taxon>
        <taxon>Pseudomonadota</taxon>
        <taxon>Gammaproteobacteria</taxon>
        <taxon>Pseudomonadales</taxon>
        <taxon>Pseudomonadaceae</taxon>
        <taxon>Pseudomonas</taxon>
    </lineage>
</organism>
<reference evidence="1 2" key="1">
    <citation type="submission" date="2018-06" db="EMBL/GenBank/DDBJ databases">
        <authorList>
            <person name="Zhirakovskaya E."/>
        </authorList>
    </citation>
    <scope>NUCLEOTIDE SEQUENCE [LARGE SCALE GENOMIC DNA]</scope>
    <source>
        <strain evidence="1 2">LY3</strain>
    </source>
</reference>
<proteinExistence type="predicted"/>
<protein>
    <submittedName>
        <fullName evidence="1">Uncharacterized protein</fullName>
    </submittedName>
</protein>